<dbReference type="GO" id="GO:0000307">
    <property type="term" value="C:cyclin-dependent protein kinase holoenzyme complex"/>
    <property type="evidence" value="ECO:0000318"/>
    <property type="project" value="GO_Central"/>
</dbReference>
<dbReference type="EMBL" id="KK198763">
    <property type="protein sequence ID" value="KCW47930.1"/>
    <property type="molecule type" value="Genomic_DNA"/>
</dbReference>
<dbReference type="OMA" id="VEHESRP"/>
<evidence type="ECO:0000256" key="3">
    <source>
        <dbReference type="ARBA" id="ARBA00023127"/>
    </source>
</evidence>
<dbReference type="GO" id="GO:0000082">
    <property type="term" value="P:G1/S transition of mitotic cell cycle"/>
    <property type="evidence" value="ECO:0000318"/>
    <property type="project" value="GO_Central"/>
</dbReference>
<proteinExistence type="inferred from homology"/>
<dbReference type="GO" id="GO:0010332">
    <property type="term" value="P:response to gamma radiation"/>
    <property type="evidence" value="ECO:0007669"/>
    <property type="project" value="UniProtKB-ARBA"/>
</dbReference>
<dbReference type="InterPro" id="IPR039361">
    <property type="entry name" value="Cyclin"/>
</dbReference>
<dbReference type="InterPro" id="IPR048258">
    <property type="entry name" value="Cyclins_cyclin-box"/>
</dbReference>
<dbReference type="FunFam" id="1.10.472.10:FF:000032">
    <property type="entry name" value="G2/mitotic-specific cyclin-1"/>
    <property type="match status" value="1"/>
</dbReference>
<feature type="domain" description="Cyclin-like" evidence="7">
    <location>
        <begin position="350"/>
        <end position="432"/>
    </location>
</feature>
<evidence type="ECO:0000313" key="9">
    <source>
        <dbReference type="EMBL" id="KCW47930.1"/>
    </source>
</evidence>
<keyword evidence="2" id="KW-0132">Cell division</keyword>
<evidence type="ECO:0000259" key="8">
    <source>
        <dbReference type="SMART" id="SM01332"/>
    </source>
</evidence>
<protein>
    <submittedName>
        <fullName evidence="9">Uncharacterized protein</fullName>
    </submittedName>
</protein>
<dbReference type="PROSITE" id="PS00292">
    <property type="entry name" value="CYCLINS"/>
    <property type="match status" value="1"/>
</dbReference>
<dbReference type="OrthoDB" id="5590282at2759"/>
<keyword evidence="4" id="KW-0131">Cell cycle</keyword>
<organism evidence="9">
    <name type="scientific">Eucalyptus grandis</name>
    <name type="common">Flooded gum</name>
    <dbReference type="NCBI Taxonomy" id="71139"/>
    <lineage>
        <taxon>Eukaryota</taxon>
        <taxon>Viridiplantae</taxon>
        <taxon>Streptophyta</taxon>
        <taxon>Embryophyta</taxon>
        <taxon>Tracheophyta</taxon>
        <taxon>Spermatophyta</taxon>
        <taxon>Magnoliopsida</taxon>
        <taxon>eudicotyledons</taxon>
        <taxon>Gunneridae</taxon>
        <taxon>Pentapetalae</taxon>
        <taxon>rosids</taxon>
        <taxon>malvids</taxon>
        <taxon>Myrtales</taxon>
        <taxon>Myrtaceae</taxon>
        <taxon>Myrtoideae</taxon>
        <taxon>Eucalypteae</taxon>
        <taxon>Eucalyptus</taxon>
    </lineage>
</organism>
<dbReference type="Pfam" id="PF00134">
    <property type="entry name" value="Cyclin_N"/>
    <property type="match status" value="1"/>
</dbReference>
<dbReference type="InterPro" id="IPR004367">
    <property type="entry name" value="Cyclin_C-dom"/>
</dbReference>
<dbReference type="PIRSF" id="PIRSF001771">
    <property type="entry name" value="Cyclin_A_B_D_E"/>
    <property type="match status" value="1"/>
</dbReference>
<dbReference type="GO" id="GO:0016538">
    <property type="term" value="F:cyclin-dependent protein serine/threonine kinase regulator activity"/>
    <property type="evidence" value="ECO:0000318"/>
    <property type="project" value="GO_Central"/>
</dbReference>
<name>A0A059A3P0_EUCGR</name>
<dbReference type="InterPro" id="IPR013763">
    <property type="entry name" value="Cyclin-like_dom"/>
</dbReference>
<dbReference type="GO" id="GO:0051301">
    <property type="term" value="P:cell division"/>
    <property type="evidence" value="ECO:0007669"/>
    <property type="project" value="UniProtKB-KW"/>
</dbReference>
<dbReference type="SUPFAM" id="SSF47954">
    <property type="entry name" value="Cyclin-like"/>
    <property type="match status" value="2"/>
</dbReference>
<evidence type="ECO:0000256" key="2">
    <source>
        <dbReference type="ARBA" id="ARBA00022618"/>
    </source>
</evidence>
<dbReference type="PANTHER" id="PTHR10177">
    <property type="entry name" value="CYCLINS"/>
    <property type="match status" value="1"/>
</dbReference>
<sequence>MASRPIVPVQARGEAAIGGGAGKAAIGGGAGKQQKKNGAAEGRNRKALGDIGNLVTVRGIEGKVQPHRPITRSFCAQLLANAQAAAAAENNKKQAVVNVNGAPSILDVPGAGKRAEPAAAAAAKAAQKKVVKPKQKAEVIDLTSDSEGAIEAKKKQQHHEPTKKEGEKSSRRNMPTLTSVLTARSKAACGMTKKPKEKVVDIDAGDAHNELAAFEYIEDIYTYYKEAENESLPRNYMSSQPEINEKMRAILVDWLIEIHNKFDLMPETLYLTINIIDRFLSVKAVPRRELQLLGMGALFTASKYEEIWAPEVNDLVCIADRAYSHEQVLAMEKTILGKLEWTLTVPTHYVFLVRFIKASLGDRKLENMVYFLAELGVMNYATLTYCPSMVAASAVYAARCTLGLTPLWNDTLKLHTGFSESQLMDCARLLVGYHAKAKENKLQVVYKKYSSSQREGVALIPPAKALLCEGGGLSSSSSLASSS</sequence>
<evidence type="ECO:0000256" key="6">
    <source>
        <dbReference type="SAM" id="MobiDB-lite"/>
    </source>
</evidence>
<evidence type="ECO:0000256" key="1">
    <source>
        <dbReference type="ARBA" id="ARBA00006955"/>
    </source>
</evidence>
<dbReference type="SMART" id="SM01332">
    <property type="entry name" value="Cyclin_C"/>
    <property type="match status" value="1"/>
</dbReference>
<keyword evidence="3 5" id="KW-0195">Cyclin</keyword>
<dbReference type="Pfam" id="PF02984">
    <property type="entry name" value="Cyclin_C"/>
    <property type="match status" value="1"/>
</dbReference>
<evidence type="ECO:0000256" key="5">
    <source>
        <dbReference type="RuleBase" id="RU000383"/>
    </source>
</evidence>
<dbReference type="GO" id="GO:0005737">
    <property type="term" value="C:cytoplasm"/>
    <property type="evidence" value="ECO:0000318"/>
    <property type="project" value="GO_Central"/>
</dbReference>
<dbReference type="SMART" id="SM00385">
    <property type="entry name" value="CYCLIN"/>
    <property type="match status" value="2"/>
</dbReference>
<reference evidence="9" key="1">
    <citation type="submission" date="2013-07" db="EMBL/GenBank/DDBJ databases">
        <title>The genome of Eucalyptus grandis.</title>
        <authorList>
            <person name="Schmutz J."/>
            <person name="Hayes R."/>
            <person name="Myburg A."/>
            <person name="Tuskan G."/>
            <person name="Grattapaglia D."/>
            <person name="Rokhsar D.S."/>
        </authorList>
    </citation>
    <scope>NUCLEOTIDE SEQUENCE</scope>
    <source>
        <tissue evidence="9">Leaf extractions</tissue>
    </source>
</reference>
<feature type="region of interest" description="Disordered" evidence="6">
    <location>
        <begin position="22"/>
        <end position="44"/>
    </location>
</feature>
<dbReference type="CDD" id="cd20511">
    <property type="entry name" value="CYCLIN_AtCycB-like_rpt2"/>
    <property type="match status" value="1"/>
</dbReference>
<feature type="compositionally biased region" description="Gly residues" evidence="6">
    <location>
        <begin position="22"/>
        <end position="31"/>
    </location>
</feature>
<dbReference type="Gene3D" id="1.10.472.10">
    <property type="entry name" value="Cyclin-like"/>
    <property type="match status" value="2"/>
</dbReference>
<dbReference type="KEGG" id="egr:104425392"/>
<feature type="domain" description="Cyclin-like" evidence="7">
    <location>
        <begin position="253"/>
        <end position="337"/>
    </location>
</feature>
<gene>
    <name evidence="9" type="ORF">EUGRSUZ_K01668</name>
</gene>
<accession>A0A059A3P0</accession>
<dbReference type="InParanoid" id="A0A059A3P0"/>
<dbReference type="Gramene" id="KCW47930">
    <property type="protein sequence ID" value="KCW47930"/>
    <property type="gene ID" value="EUGRSUZ_K01668"/>
</dbReference>
<dbReference type="InterPro" id="IPR046965">
    <property type="entry name" value="Cyclin_A/B-like"/>
</dbReference>
<dbReference type="CDD" id="cd20567">
    <property type="entry name" value="CYCLIN_AtCycB-like_rpt1"/>
    <property type="match status" value="1"/>
</dbReference>
<feature type="region of interest" description="Disordered" evidence="6">
    <location>
        <begin position="143"/>
        <end position="174"/>
    </location>
</feature>
<comment type="similarity">
    <text evidence="1">Belongs to the cyclin family. Cyclin AB subfamily.</text>
</comment>
<dbReference type="eggNOG" id="KOG0653">
    <property type="taxonomic scope" value="Eukaryota"/>
</dbReference>
<dbReference type="InterPro" id="IPR036915">
    <property type="entry name" value="Cyclin-like_sf"/>
</dbReference>
<dbReference type="InterPro" id="IPR006671">
    <property type="entry name" value="Cyclin_N"/>
</dbReference>
<dbReference type="STRING" id="71139.A0A059A3P0"/>
<dbReference type="FunCoup" id="A0A059A3P0">
    <property type="interactions" value="1297"/>
</dbReference>
<feature type="domain" description="Cyclin C-terminal" evidence="8">
    <location>
        <begin position="346"/>
        <end position="463"/>
    </location>
</feature>
<feature type="compositionally biased region" description="Basic and acidic residues" evidence="6">
    <location>
        <begin position="150"/>
        <end position="170"/>
    </location>
</feature>
<dbReference type="AlphaFoldDB" id="A0A059A3P0"/>
<dbReference type="GO" id="GO:0005634">
    <property type="term" value="C:nucleus"/>
    <property type="evidence" value="ECO:0000318"/>
    <property type="project" value="GO_Central"/>
</dbReference>
<evidence type="ECO:0000259" key="7">
    <source>
        <dbReference type="SMART" id="SM00385"/>
    </source>
</evidence>
<evidence type="ECO:0000256" key="4">
    <source>
        <dbReference type="ARBA" id="ARBA00023306"/>
    </source>
</evidence>